<dbReference type="PANTHER" id="PTHR30574:SF1">
    <property type="entry name" value="SULPHUR TRANSPORT DOMAIN-CONTAINING PROTEIN"/>
    <property type="match status" value="1"/>
</dbReference>
<dbReference type="RefSeq" id="WP_125244530.1">
    <property type="nucleotide sequence ID" value="NZ_RSED01000015.1"/>
</dbReference>
<evidence type="ECO:0000256" key="8">
    <source>
        <dbReference type="ARBA" id="ARBA00035655"/>
    </source>
</evidence>
<feature type="transmembrane region" description="Helical" evidence="9">
    <location>
        <begin position="122"/>
        <end position="142"/>
    </location>
</feature>
<comment type="caution">
    <text evidence="10">The sequence shown here is derived from an EMBL/GenBank/DDBJ whole genome shotgun (WGS) entry which is preliminary data.</text>
</comment>
<evidence type="ECO:0000313" key="10">
    <source>
        <dbReference type="EMBL" id="RRS03067.1"/>
    </source>
</evidence>
<reference evidence="10 11" key="1">
    <citation type="submission" date="2018-12" db="EMBL/GenBank/DDBJ databases">
        <title>The whole draft genome of Aquabacterium sp. SJQ9.</title>
        <authorList>
            <person name="Sun L."/>
            <person name="Gao X."/>
            <person name="Chen W."/>
            <person name="Huang K."/>
        </authorList>
    </citation>
    <scope>NUCLEOTIDE SEQUENCE [LARGE SCALE GENOMIC DNA]</scope>
    <source>
        <strain evidence="10 11">SJQ9</strain>
    </source>
</reference>
<feature type="transmembrane region" description="Helical" evidence="9">
    <location>
        <begin position="43"/>
        <end position="59"/>
    </location>
</feature>
<accession>A0A3R8S785</accession>
<feature type="transmembrane region" description="Helical" evidence="9">
    <location>
        <begin position="335"/>
        <end position="354"/>
    </location>
</feature>
<comment type="similarity">
    <text evidence="8">Belongs to the TsuA/YedE (TC 9.B.102) family.</text>
</comment>
<keyword evidence="2" id="KW-0813">Transport</keyword>
<feature type="transmembrane region" description="Helical" evidence="9">
    <location>
        <begin position="154"/>
        <end position="174"/>
    </location>
</feature>
<evidence type="ECO:0000256" key="7">
    <source>
        <dbReference type="ARBA" id="ARBA00023136"/>
    </source>
</evidence>
<dbReference type="PANTHER" id="PTHR30574">
    <property type="entry name" value="INNER MEMBRANE PROTEIN YEDE"/>
    <property type="match status" value="1"/>
</dbReference>
<keyword evidence="5 9" id="KW-0812">Transmembrane</keyword>
<feature type="transmembrane region" description="Helical" evidence="9">
    <location>
        <begin position="236"/>
        <end position="256"/>
    </location>
</feature>
<evidence type="ECO:0000256" key="9">
    <source>
        <dbReference type="SAM" id="Phobius"/>
    </source>
</evidence>
<feature type="transmembrane region" description="Helical" evidence="9">
    <location>
        <begin position="194"/>
        <end position="215"/>
    </location>
</feature>
<evidence type="ECO:0000256" key="4">
    <source>
        <dbReference type="ARBA" id="ARBA00022519"/>
    </source>
</evidence>
<name>A0A3R8S785_9BURK</name>
<dbReference type="AlphaFoldDB" id="A0A3R8S785"/>
<keyword evidence="7 9" id="KW-0472">Membrane</keyword>
<dbReference type="OrthoDB" id="9794165at2"/>
<keyword evidence="3" id="KW-1003">Cell membrane</keyword>
<dbReference type="EMBL" id="RSED01000015">
    <property type="protein sequence ID" value="RRS03067.1"/>
    <property type="molecule type" value="Genomic_DNA"/>
</dbReference>
<dbReference type="Proteomes" id="UP000269265">
    <property type="component" value="Unassembled WGS sequence"/>
</dbReference>
<evidence type="ECO:0000256" key="5">
    <source>
        <dbReference type="ARBA" id="ARBA00022692"/>
    </source>
</evidence>
<keyword evidence="11" id="KW-1185">Reference proteome</keyword>
<feature type="transmembrane region" description="Helical" evidence="9">
    <location>
        <begin position="80"/>
        <end position="102"/>
    </location>
</feature>
<comment type="subcellular location">
    <subcellularLocation>
        <location evidence="1">Cell inner membrane</location>
        <topology evidence="1">Multi-pass membrane protein</topology>
    </subcellularLocation>
</comment>
<evidence type="ECO:0000256" key="3">
    <source>
        <dbReference type="ARBA" id="ARBA00022475"/>
    </source>
</evidence>
<feature type="transmembrane region" description="Helical" evidence="9">
    <location>
        <begin position="360"/>
        <end position="388"/>
    </location>
</feature>
<dbReference type="Pfam" id="PF04143">
    <property type="entry name" value="Sulf_transp"/>
    <property type="match status" value="1"/>
</dbReference>
<sequence length="395" mass="41722">MSSVQLTPGQARPGWAALLSAVAVLSTAFLLHRHLAALPGGRALALSLAFGLAFGWLLQRSRFCFYCVSRDFIEQRDARGLLGILAALAVGTLGYHAVFGAFLPEPAAGRLPPGAHIGPVSIVLVGASFTFGLGMALAGSCISAQLYRLGEGALTAPIALVGTVLGFVLGLKAWNGLYLGHIQEAPVLWLPHHLGYEGSLGVQLLGLGALGWLLWSLHRKPPAPTDVHPRWWRRRWAPHVGGILIGGLGVLAFLRVSPLGVTSELGSVARTLADHQGWLPSRLEGLDTFKGCVTTIKETLWSNNGSLVVGLVLGAFIAALLAGDFKPRWPTLPEAVRNFAGGVLMGLGSMLALGCTVGTLLSGIMAAAVSGWVFLVCAGLGLWLGWWLRRQPWRG</sequence>
<evidence type="ECO:0000256" key="6">
    <source>
        <dbReference type="ARBA" id="ARBA00022989"/>
    </source>
</evidence>
<evidence type="ECO:0000313" key="11">
    <source>
        <dbReference type="Proteomes" id="UP000269265"/>
    </source>
</evidence>
<keyword evidence="6 9" id="KW-1133">Transmembrane helix</keyword>
<feature type="transmembrane region" description="Helical" evidence="9">
    <location>
        <begin position="305"/>
        <end position="323"/>
    </location>
</feature>
<evidence type="ECO:0000256" key="2">
    <source>
        <dbReference type="ARBA" id="ARBA00022448"/>
    </source>
</evidence>
<dbReference type="GO" id="GO:0005886">
    <property type="term" value="C:plasma membrane"/>
    <property type="evidence" value="ECO:0007669"/>
    <property type="project" value="UniProtKB-SubCell"/>
</dbReference>
<dbReference type="InterPro" id="IPR007272">
    <property type="entry name" value="Sulf_transp_TsuA/YedE"/>
</dbReference>
<feature type="transmembrane region" description="Helical" evidence="9">
    <location>
        <begin position="12"/>
        <end position="31"/>
    </location>
</feature>
<evidence type="ECO:0000256" key="1">
    <source>
        <dbReference type="ARBA" id="ARBA00004429"/>
    </source>
</evidence>
<protein>
    <submittedName>
        <fullName evidence="10">YeeE/YedE family protein</fullName>
    </submittedName>
</protein>
<gene>
    <name evidence="10" type="ORF">EIP75_17230</name>
</gene>
<organism evidence="10 11">
    <name type="scientific">Aquabacterium soli</name>
    <dbReference type="NCBI Taxonomy" id="2493092"/>
    <lineage>
        <taxon>Bacteria</taxon>
        <taxon>Pseudomonadati</taxon>
        <taxon>Pseudomonadota</taxon>
        <taxon>Betaproteobacteria</taxon>
        <taxon>Burkholderiales</taxon>
        <taxon>Aquabacterium</taxon>
    </lineage>
</organism>
<proteinExistence type="inferred from homology"/>
<keyword evidence="4" id="KW-0997">Cell inner membrane</keyword>